<evidence type="ECO:0000313" key="2">
    <source>
        <dbReference type="EMBL" id="SEL53584.1"/>
    </source>
</evidence>
<dbReference type="AlphaFoldDB" id="A0A1H7R0X7"/>
<dbReference type="PROSITE" id="PS51186">
    <property type="entry name" value="GNAT"/>
    <property type="match status" value="1"/>
</dbReference>
<sequence length="150" mass="17336">MSVEIKKLGHGLMSFIELIRIFEDVFEMENFKMPEDEYLQKILAEDNFSVFVAVKDEKVVGGLTAYLLKQYYAERPLLYVYDLAVKTEHQRQGIGRLLISAVTEYSKEIGAEEMYVQAEEIDQHAVTFYHSTGAVASKFINFSYSFRHSI</sequence>
<dbReference type="PANTHER" id="PTHR43617">
    <property type="entry name" value="L-AMINO ACID N-ACETYLTRANSFERASE"/>
    <property type="match status" value="1"/>
</dbReference>
<dbReference type="InterPro" id="IPR000182">
    <property type="entry name" value="GNAT_dom"/>
</dbReference>
<evidence type="ECO:0000259" key="1">
    <source>
        <dbReference type="PROSITE" id="PS51186"/>
    </source>
</evidence>
<organism evidence="2 3">
    <name type="scientific">Olivibacter domesticus</name>
    <name type="common">Pseudosphingobacterium domesticum</name>
    <dbReference type="NCBI Taxonomy" id="407022"/>
    <lineage>
        <taxon>Bacteria</taxon>
        <taxon>Pseudomonadati</taxon>
        <taxon>Bacteroidota</taxon>
        <taxon>Sphingobacteriia</taxon>
        <taxon>Sphingobacteriales</taxon>
        <taxon>Sphingobacteriaceae</taxon>
        <taxon>Olivibacter</taxon>
    </lineage>
</organism>
<reference evidence="3" key="1">
    <citation type="submission" date="2016-10" db="EMBL/GenBank/DDBJ databases">
        <authorList>
            <person name="Varghese N."/>
            <person name="Submissions S."/>
        </authorList>
    </citation>
    <scope>NUCLEOTIDE SEQUENCE [LARGE SCALE GENOMIC DNA]</scope>
    <source>
        <strain evidence="3">DSM 18733</strain>
    </source>
</reference>
<keyword evidence="3" id="KW-1185">Reference proteome</keyword>
<dbReference type="InterPro" id="IPR016181">
    <property type="entry name" value="Acyl_CoA_acyltransferase"/>
</dbReference>
<proteinExistence type="predicted"/>
<dbReference type="Pfam" id="PF00583">
    <property type="entry name" value="Acetyltransf_1"/>
    <property type="match status" value="1"/>
</dbReference>
<accession>A0A1H7R0X7</accession>
<dbReference type="SUPFAM" id="SSF55729">
    <property type="entry name" value="Acyl-CoA N-acyltransferases (Nat)"/>
    <property type="match status" value="1"/>
</dbReference>
<dbReference type="OrthoDB" id="9797178at2"/>
<name>A0A1H7R0X7_OLID1</name>
<keyword evidence="2" id="KW-0808">Transferase</keyword>
<evidence type="ECO:0000313" key="3">
    <source>
        <dbReference type="Proteomes" id="UP000199421"/>
    </source>
</evidence>
<dbReference type="CDD" id="cd04301">
    <property type="entry name" value="NAT_SF"/>
    <property type="match status" value="1"/>
</dbReference>
<dbReference type="Gene3D" id="3.40.630.30">
    <property type="match status" value="1"/>
</dbReference>
<dbReference type="GO" id="GO:0016747">
    <property type="term" value="F:acyltransferase activity, transferring groups other than amino-acyl groups"/>
    <property type="evidence" value="ECO:0007669"/>
    <property type="project" value="InterPro"/>
</dbReference>
<protein>
    <submittedName>
        <fullName evidence="2">Acetyltransferase (GNAT) family protein</fullName>
    </submittedName>
</protein>
<dbReference type="STRING" id="407022.SAMN05661044_02787"/>
<dbReference type="Proteomes" id="UP000199421">
    <property type="component" value="Unassembled WGS sequence"/>
</dbReference>
<dbReference type="InterPro" id="IPR050276">
    <property type="entry name" value="MshD_Acetyltransferase"/>
</dbReference>
<dbReference type="EMBL" id="FOAF01000002">
    <property type="protein sequence ID" value="SEL53584.1"/>
    <property type="molecule type" value="Genomic_DNA"/>
</dbReference>
<gene>
    <name evidence="2" type="ORF">SAMN05661044_02787</name>
</gene>
<feature type="domain" description="N-acetyltransferase" evidence="1">
    <location>
        <begin position="3"/>
        <end position="150"/>
    </location>
</feature>